<dbReference type="KEGG" id="vg:13826832"/>
<keyword evidence="8" id="KW-1185">Reference proteome</keyword>
<sequence>MIINNATEKLVIQSLAPSYTKLYVLHSIYRDYDVVGRSFWTYGSGVASERRDITDTSINFATLSGFNSSTEYSLRGAFFDAMVDAELLEAQIGINLSDATSFTTKQMPTITSVQSIAESVDVGVGPPRVSISTLGDADYCILEFKEVGASTWRRYYTGALAPTITFSGVPIGEYNVRIVGFITLPDGSTTEASTPFEFPQVLTVLYNFIPPSAPKNIQFKAARIQDGKERYDVRVEWDWEKDIGANVREFSLHYVEFDEFAVSGWEKAQVINVGAARAATITSFPFNRRYKFKVSSIAWGPDTQAITEAPSVEYILTEDTILDSSFTNETGIEVNYAHIKGSFKDGTIWRQSFLIDAATGAVSLGALDSEGRAPISFDPLSRTVNVDGSVITKSIYSANFILTNLTGEDNPAIFSQGKNWGDNNSGIWMGMDNTTLKPKFELGNSTQFIRYDGDTLRISGDTVIGTPSGDIDISTGLQGKQTVFIYRLAPPVITSPPASPDYPPEGWSTTPPARTSSLQSIYVSTGLLNPITNKLVDGEVWSNPSMWTGVRGADGTSAKNFSISSTAQSFSFTGEGAVKSASTITFTGNRSNAAGTITWTARNNSSAIVPLSITGDTATLSVANFGASLFVTVTATCDGISDVITIVRLIDGSNALTGYLTNESVSVPASSTGVVSSFSAATGQFKVFYGTWDVSSACTFSLVASSAATGAIGSASGTYNISAMSANLGSITLRASHPTYGTVEKIFSISKSIAGVEGIAGTAAKGFSITSTAQSFVYTGIGTLKSAPSIVFTALRQSTTANVTWSAVSNTGATVALTSVSNTGATLTSANQGGFAWVTVTATCDGMSDKITIVLLTDGSNVMSGYLTNEAVVLDSNSDGYVQVYTSATGYFKVYFGTADITSQCTFSVSNPSNLTTSINSAGLYSTTAMAPGVGVTQGYSDLTATHPTYGSITKRLSISKSLAGRGYNVIYTTNFENSSRGSWNGSPIQDDSALVPLGFTKYMPCYERDTLEANNIVSVVAGEKYKVRALINTEASQQTVYLGARLLNAEKEHVTWAIADGAGRAPTPGWGVIQGTLTIPNGVAYIIPWIQRSGPHGTANGYSRVTDISFEDLSMKGIDGTDGNDGTSVLVQWSVNGVNNWHDTYVAGDKYMRQQVSGAWGPAAKVVGEDGTNGTAGTYVSFIFRASTTRPPQPLGQNPPGWTDSPPSSGVVWMSSATKTGDTGFLLSAWSVPVKLTGETGAKGDSITGPAGTRGVGTYTQAVAGLANFDTTIAWNFFISNFGSGPVAGDVLTQYRTGAPNIAFTRYWNGAAWTAAALVVHGDMIVNGTIPSAKIIDASITSAKIQDAAITNAKIANGTITNAKIQDAAITRAKISTTLESDNFVNNSTGTSINFATGQIQMNSTGAGGRMTITNERIDIYDENNRLRVRIGKL</sequence>
<dbReference type="RefSeq" id="YP_006906382.1">
    <property type="nucleotide sequence ID" value="NC_018837.1"/>
</dbReference>
<dbReference type="Proteomes" id="UP000006280">
    <property type="component" value="Segment"/>
</dbReference>
<reference evidence="7 8" key="1">
    <citation type="journal article" date="2012" name="J. Virol.">
        <title>Complete Genome Sequence of Pectobacterium carotovorum subsp. carotovorum Bacteriophage My1.</title>
        <authorList>
            <person name="Lee D.H."/>
            <person name="Lee J.H."/>
            <person name="Shin H."/>
            <person name="Ji S."/>
            <person name="Roh E."/>
            <person name="Jung K."/>
            <person name="Ryu S."/>
            <person name="Choi J."/>
            <person name="Heu S."/>
        </authorList>
    </citation>
    <scope>NUCLEOTIDE SEQUENCE [LARGE SCALE GENOMIC DNA]</scope>
</reference>
<evidence type="ECO:0000313" key="8">
    <source>
        <dbReference type="Proteomes" id="UP000006280"/>
    </source>
</evidence>
<evidence type="ECO:0000256" key="1">
    <source>
        <dbReference type="SAM" id="MobiDB-lite"/>
    </source>
</evidence>
<accession>J9QL18</accession>
<dbReference type="InterPro" id="IPR057552">
    <property type="entry name" value="Fn3-III_PB4"/>
</dbReference>
<feature type="domain" description="Straight fiber protein PB4 spike" evidence="3">
    <location>
        <begin position="349"/>
        <end position="558"/>
    </location>
</feature>
<feature type="domain" description="Straight fiber protein PB4 second Fn3-like" evidence="5">
    <location>
        <begin position="104"/>
        <end position="195"/>
    </location>
</feature>
<evidence type="ECO:0000259" key="2">
    <source>
        <dbReference type="Pfam" id="PF09327"/>
    </source>
</evidence>
<proteinExistence type="predicted"/>
<protein>
    <submittedName>
        <fullName evidence="7">Putative tail protein pb4</fullName>
    </submittedName>
</protein>
<dbReference type="Pfam" id="PF24169">
    <property type="entry name" value="Fn3-I_PB4"/>
    <property type="match status" value="1"/>
</dbReference>
<evidence type="ECO:0000259" key="4">
    <source>
        <dbReference type="Pfam" id="PF24169"/>
    </source>
</evidence>
<evidence type="ECO:0000313" key="7">
    <source>
        <dbReference type="EMBL" id="AFQ22289.1"/>
    </source>
</evidence>
<dbReference type="Pfam" id="PF09327">
    <property type="entry name" value="Phage_Tail_Tip"/>
    <property type="match status" value="1"/>
</dbReference>
<organism evidence="7 8">
    <name type="scientific">Pectobacterium phage My1</name>
    <dbReference type="NCBI Taxonomy" id="1204539"/>
    <lineage>
        <taxon>Viruses</taxon>
        <taxon>Duplodnaviria</taxon>
        <taxon>Heunggongvirae</taxon>
        <taxon>Uroviricota</taxon>
        <taxon>Caudoviricetes</taxon>
        <taxon>Demerecviridae</taxon>
        <taxon>Mccorquodalevirinae</taxon>
        <taxon>Myunavirus</taxon>
        <taxon>Myunavirus My1</taxon>
    </lineage>
</organism>
<dbReference type="InterPro" id="IPR057550">
    <property type="entry name" value="Fn3-I_PB4"/>
</dbReference>
<dbReference type="EMBL" id="JX195166">
    <property type="protein sequence ID" value="AFQ22289.1"/>
    <property type="molecule type" value="Genomic_DNA"/>
</dbReference>
<gene>
    <name evidence="7" type="ORF">My1_130</name>
</gene>
<evidence type="ECO:0000259" key="3">
    <source>
        <dbReference type="Pfam" id="PF24168"/>
    </source>
</evidence>
<feature type="domain" description="Straight fiber protein PB4 third Fn3-like" evidence="6">
    <location>
        <begin position="210"/>
        <end position="334"/>
    </location>
</feature>
<dbReference type="Pfam" id="PF24171">
    <property type="entry name" value="Fn3-III_PB4"/>
    <property type="match status" value="1"/>
</dbReference>
<feature type="domain" description="Tip attachment protein J central straight fiber" evidence="2">
    <location>
        <begin position="1361"/>
        <end position="1416"/>
    </location>
</feature>
<feature type="region of interest" description="Disordered" evidence="1">
    <location>
        <begin position="1191"/>
        <end position="1211"/>
    </location>
</feature>
<name>J9QL18_9CAUD</name>
<feature type="domain" description="Straight fiber protein PB4 spike" evidence="3">
    <location>
        <begin position="1174"/>
        <end position="1353"/>
    </location>
</feature>
<dbReference type="InterPro" id="IPR057551">
    <property type="entry name" value="Fn3-II_PB4"/>
</dbReference>
<feature type="domain" description="Straight fiber protein PB4 first Fn3-like" evidence="4">
    <location>
        <begin position="10"/>
        <end position="98"/>
    </location>
</feature>
<dbReference type="Pfam" id="PF24168">
    <property type="entry name" value="PB4_spike"/>
    <property type="match status" value="2"/>
</dbReference>
<evidence type="ECO:0000259" key="5">
    <source>
        <dbReference type="Pfam" id="PF24170"/>
    </source>
</evidence>
<evidence type="ECO:0000259" key="6">
    <source>
        <dbReference type="Pfam" id="PF24171"/>
    </source>
</evidence>
<dbReference type="Pfam" id="PF24170">
    <property type="entry name" value="Fn3-II_PB4"/>
    <property type="match status" value="1"/>
</dbReference>
<dbReference type="InterPro" id="IPR057549">
    <property type="entry name" value="PB4_spike"/>
</dbReference>
<dbReference type="InterPro" id="IPR015406">
    <property type="entry name" value="GpJ_CSF"/>
</dbReference>
<dbReference type="GeneID" id="13826832"/>